<evidence type="ECO:0000313" key="1">
    <source>
        <dbReference type="EMBL" id="QPL10939.1"/>
    </source>
</evidence>
<gene>
    <name evidence="1" type="ORF">Possum_00100</name>
</gene>
<sequence>MKTLIKLDTGPYTNVNIWFTNSSLLLEQQTKKFRDTPINANECAGIVTYNESRNQMVVGYFVSNLAVLSHELSHAVISLFAYIGMPINEETTEPFAYMLEYLTDQCLDILEKCNE</sequence>
<name>A0A7U3SVQ8_9CAUD</name>
<dbReference type="EMBL" id="MN812687">
    <property type="protein sequence ID" value="QPL10939.1"/>
    <property type="molecule type" value="Genomic_DNA"/>
</dbReference>
<proteinExistence type="predicted"/>
<dbReference type="Proteomes" id="UP000594462">
    <property type="component" value="Segment"/>
</dbReference>
<keyword evidence="2" id="KW-1185">Reference proteome</keyword>
<evidence type="ECO:0000313" key="2">
    <source>
        <dbReference type="Proteomes" id="UP000594462"/>
    </source>
</evidence>
<reference evidence="1 2" key="1">
    <citation type="submission" date="2019-12" db="EMBL/GenBank/DDBJ databases">
        <authorList>
            <person name="Shneider M.M."/>
            <person name="Evseev P.V."/>
            <person name="Lukianova A.A."/>
            <person name="Kabilov M.R."/>
            <person name="Miroshnikov K.A."/>
        </authorList>
    </citation>
    <scope>NUCLEOTIDE SEQUENCE [LARGE SCALE GENOMIC DNA]</scope>
</reference>
<accession>A0A7U3SVQ8</accession>
<organism evidence="1 2">
    <name type="scientific">Pectobacterium phage Possum</name>
    <dbReference type="NCBI Taxonomy" id="2686301"/>
    <lineage>
        <taxon>Viruses</taxon>
        <taxon>Duplodnaviria</taxon>
        <taxon>Heunggongvirae</taxon>
        <taxon>Uroviricota</taxon>
        <taxon>Caudoviricetes</taxon>
        <taxon>Schitoviridae</taxon>
        <taxon>Cbunavirus</taxon>
        <taxon>Cbunavirus possum</taxon>
    </lineage>
</organism>
<protein>
    <submittedName>
        <fullName evidence="1">Uncharacterized protein</fullName>
    </submittedName>
</protein>